<comment type="caution">
    <text evidence="1">The sequence shown here is derived from an EMBL/GenBank/DDBJ whole genome shotgun (WGS) entry which is preliminary data.</text>
</comment>
<dbReference type="EMBL" id="MU277188">
    <property type="protein sequence ID" value="KAI0067999.1"/>
    <property type="molecule type" value="Genomic_DNA"/>
</dbReference>
<evidence type="ECO:0000313" key="2">
    <source>
        <dbReference type="Proteomes" id="UP000814140"/>
    </source>
</evidence>
<evidence type="ECO:0000313" key="1">
    <source>
        <dbReference type="EMBL" id="KAI0067999.1"/>
    </source>
</evidence>
<accession>A0ACB8THQ2</accession>
<protein>
    <submittedName>
        <fullName evidence="1">Terpenoid synthase</fullName>
    </submittedName>
</protein>
<organism evidence="1 2">
    <name type="scientific">Artomyces pyxidatus</name>
    <dbReference type="NCBI Taxonomy" id="48021"/>
    <lineage>
        <taxon>Eukaryota</taxon>
        <taxon>Fungi</taxon>
        <taxon>Dikarya</taxon>
        <taxon>Basidiomycota</taxon>
        <taxon>Agaricomycotina</taxon>
        <taxon>Agaricomycetes</taxon>
        <taxon>Russulales</taxon>
        <taxon>Auriscalpiaceae</taxon>
        <taxon>Artomyces</taxon>
    </lineage>
</organism>
<sequence>MLNLSTLHKLLSQVLEPPHLHTAVLLTPEGQLVSYATGPARSKDSVRVVVGLSAEVWQEAGEQGIAFIDSELGRILILPVEETAANGIVEASPESGASERSHDKPLMLVALNSTDVIEWDDLEAKTTSRNRPDPHALLKPELDLLRDRLLNLLGSAHPTLTEIAKYYFLHPSKQLRPLLVLLFSSATNGLGAHWEQKKWAAECEGARGRAEELDQPLSRPDVLNDWNPSMPDHTTSFASVFSLVPPTARVRPPARPLAPAHPPTLAAPALLLPTQLRLAQIVEMIHVASLLHDDVIDDANLRRGVASAPAVFGNKLTILAGDFLLGRASAALSRLGDSEVVELIASVITNLVEGEILQLNKVSQESGALVDARVGRESWNVYLKKTYLKTASLMAKGARAAVVLGGSRQGEVWKEVAYAYGRNLGIAFQLVDDILDYEAGEATLGKPGGADLRLGLATGPALYAWEEHPEMGQLIARKFENAGDVELARDLVRRSSGVERTRELAIAHASKARELLEHLPDSDAKTALEVLTERVVERTW</sequence>
<reference evidence="1" key="2">
    <citation type="journal article" date="2022" name="New Phytol.">
        <title>Evolutionary transition to the ectomycorrhizal habit in the genomes of a hyperdiverse lineage of mushroom-forming fungi.</title>
        <authorList>
            <person name="Looney B."/>
            <person name="Miyauchi S."/>
            <person name="Morin E."/>
            <person name="Drula E."/>
            <person name="Courty P.E."/>
            <person name="Kohler A."/>
            <person name="Kuo A."/>
            <person name="LaButti K."/>
            <person name="Pangilinan J."/>
            <person name="Lipzen A."/>
            <person name="Riley R."/>
            <person name="Andreopoulos W."/>
            <person name="He G."/>
            <person name="Johnson J."/>
            <person name="Nolan M."/>
            <person name="Tritt A."/>
            <person name="Barry K.W."/>
            <person name="Grigoriev I.V."/>
            <person name="Nagy L.G."/>
            <person name="Hibbett D."/>
            <person name="Henrissat B."/>
            <person name="Matheny P.B."/>
            <person name="Labbe J."/>
            <person name="Martin F.M."/>
        </authorList>
    </citation>
    <scope>NUCLEOTIDE SEQUENCE</scope>
    <source>
        <strain evidence="1">HHB10654</strain>
    </source>
</reference>
<gene>
    <name evidence="1" type="ORF">BV25DRAFT_1867092</name>
</gene>
<reference evidence="1" key="1">
    <citation type="submission" date="2021-03" db="EMBL/GenBank/DDBJ databases">
        <authorList>
            <consortium name="DOE Joint Genome Institute"/>
            <person name="Ahrendt S."/>
            <person name="Looney B.P."/>
            <person name="Miyauchi S."/>
            <person name="Morin E."/>
            <person name="Drula E."/>
            <person name="Courty P.E."/>
            <person name="Chicoki N."/>
            <person name="Fauchery L."/>
            <person name="Kohler A."/>
            <person name="Kuo A."/>
            <person name="Labutti K."/>
            <person name="Pangilinan J."/>
            <person name="Lipzen A."/>
            <person name="Riley R."/>
            <person name="Andreopoulos W."/>
            <person name="He G."/>
            <person name="Johnson J."/>
            <person name="Barry K.W."/>
            <person name="Grigoriev I.V."/>
            <person name="Nagy L."/>
            <person name="Hibbett D."/>
            <person name="Henrissat B."/>
            <person name="Matheny P.B."/>
            <person name="Labbe J."/>
            <person name="Martin F."/>
        </authorList>
    </citation>
    <scope>NUCLEOTIDE SEQUENCE</scope>
    <source>
        <strain evidence="1">HHB10654</strain>
    </source>
</reference>
<dbReference type="Proteomes" id="UP000814140">
    <property type="component" value="Unassembled WGS sequence"/>
</dbReference>
<keyword evidence="2" id="KW-1185">Reference proteome</keyword>
<proteinExistence type="predicted"/>
<name>A0ACB8THQ2_9AGAM</name>